<dbReference type="InParanoid" id="A0A1D2VEU6"/>
<dbReference type="RefSeq" id="XP_020046409.1">
    <property type="nucleotide sequence ID" value="XM_020191893.1"/>
</dbReference>
<keyword evidence="2" id="KW-0732">Signal</keyword>
<dbReference type="Proteomes" id="UP000095038">
    <property type="component" value="Unassembled WGS sequence"/>
</dbReference>
<reference evidence="4" key="1">
    <citation type="submission" date="2016-05" db="EMBL/GenBank/DDBJ databases">
        <title>Comparative genomics of biotechnologically important yeasts.</title>
        <authorList>
            <consortium name="DOE Joint Genome Institute"/>
            <person name="Riley R."/>
            <person name="Haridas S."/>
            <person name="Wolfe K.H."/>
            <person name="Lopes M.R."/>
            <person name="Hittinger C.T."/>
            <person name="Goker M."/>
            <person name="Salamov A."/>
            <person name="Wisecaver J."/>
            <person name="Long T.M."/>
            <person name="Aerts A.L."/>
            <person name="Barry K."/>
            <person name="Choi C."/>
            <person name="Clum A."/>
            <person name="Coughlan A.Y."/>
            <person name="Deshpande S."/>
            <person name="Douglass A.P."/>
            <person name="Hanson S.J."/>
            <person name="Klenk H.-P."/>
            <person name="Labutti K."/>
            <person name="Lapidus A."/>
            <person name="Lindquist E."/>
            <person name="Lipzen A."/>
            <person name="Meier-Kolthoff J.P."/>
            <person name="Ohm R.A."/>
            <person name="Otillar R.P."/>
            <person name="Pangilinan J."/>
            <person name="Peng Y."/>
            <person name="Rokas A."/>
            <person name="Rosa C.A."/>
            <person name="Scheuner C."/>
            <person name="Sibirny A.A."/>
            <person name="Slot J.C."/>
            <person name="Stielow J.B."/>
            <person name="Sun H."/>
            <person name="Kurtzman C.P."/>
            <person name="Blackwell M."/>
            <person name="Grigoriev I.V."/>
            <person name="Jeffries T.W."/>
        </authorList>
    </citation>
    <scope>NUCLEOTIDE SEQUENCE [LARGE SCALE GENOMIC DNA]</scope>
    <source>
        <strain evidence="4">DSM 1968</strain>
    </source>
</reference>
<evidence type="ECO:0000313" key="4">
    <source>
        <dbReference type="Proteomes" id="UP000095038"/>
    </source>
</evidence>
<gene>
    <name evidence="3" type="ORF">ASCRUDRAFT_71147</name>
</gene>
<keyword evidence="4" id="KW-1185">Reference proteome</keyword>
<evidence type="ECO:0000313" key="3">
    <source>
        <dbReference type="EMBL" id="ODV60102.1"/>
    </source>
</evidence>
<name>A0A1D2VEU6_9ASCO</name>
<evidence type="ECO:0000256" key="1">
    <source>
        <dbReference type="SAM" id="MobiDB-lite"/>
    </source>
</evidence>
<evidence type="ECO:0008006" key="5">
    <source>
        <dbReference type="Google" id="ProtNLM"/>
    </source>
</evidence>
<sequence length="187" mass="19778">MKYSVSLFSSVLLLSSLASASKDSCSEVKSSQLENCGGVQDDYECVCQLPNNVYWNYFFDCVQNGGASVTEEYLVDLKFSLCGDTSDIEDKVFSSEEVSSSASEDDTDSYGTLTLSDDEVYESATVSHKHSVSTGAPSNGSYTASHSHSNNGTYVKPTVGVISANLAAGQKVAISSSLLGLLALLVI</sequence>
<feature type="region of interest" description="Disordered" evidence="1">
    <location>
        <begin position="126"/>
        <end position="148"/>
    </location>
</feature>
<feature type="region of interest" description="Disordered" evidence="1">
    <location>
        <begin position="94"/>
        <end position="113"/>
    </location>
</feature>
<protein>
    <recommendedName>
        <fullName evidence="5">Extracellular membrane protein CFEM domain-containing protein</fullName>
    </recommendedName>
</protein>
<feature type="compositionally biased region" description="Polar residues" evidence="1">
    <location>
        <begin position="132"/>
        <end position="148"/>
    </location>
</feature>
<dbReference type="GeneID" id="30965529"/>
<dbReference type="EMBL" id="KV454483">
    <property type="protein sequence ID" value="ODV60102.1"/>
    <property type="molecule type" value="Genomic_DNA"/>
</dbReference>
<feature type="signal peptide" evidence="2">
    <location>
        <begin position="1"/>
        <end position="20"/>
    </location>
</feature>
<evidence type="ECO:0000256" key="2">
    <source>
        <dbReference type="SAM" id="SignalP"/>
    </source>
</evidence>
<proteinExistence type="predicted"/>
<feature type="chain" id="PRO_5008910456" description="Extracellular membrane protein CFEM domain-containing protein" evidence="2">
    <location>
        <begin position="21"/>
        <end position="187"/>
    </location>
</feature>
<organism evidence="3 4">
    <name type="scientific">Ascoidea rubescens DSM 1968</name>
    <dbReference type="NCBI Taxonomy" id="1344418"/>
    <lineage>
        <taxon>Eukaryota</taxon>
        <taxon>Fungi</taxon>
        <taxon>Dikarya</taxon>
        <taxon>Ascomycota</taxon>
        <taxon>Saccharomycotina</taxon>
        <taxon>Saccharomycetes</taxon>
        <taxon>Ascoideaceae</taxon>
        <taxon>Ascoidea</taxon>
    </lineage>
</organism>
<accession>A0A1D2VEU6</accession>
<dbReference type="AlphaFoldDB" id="A0A1D2VEU6"/>